<dbReference type="InterPro" id="IPR006674">
    <property type="entry name" value="HD_domain"/>
</dbReference>
<dbReference type="SUPFAM" id="SSF109604">
    <property type="entry name" value="HD-domain/PDEase-like"/>
    <property type="match status" value="1"/>
</dbReference>
<dbReference type="Gene3D" id="1.10.3210.10">
    <property type="entry name" value="Hypothetical protein af1432"/>
    <property type="match status" value="1"/>
</dbReference>
<keyword evidence="1" id="KW-0378">Hydrolase</keyword>
<dbReference type="EMBL" id="DRLI01000240">
    <property type="protein sequence ID" value="HHM02596.1"/>
    <property type="molecule type" value="Genomic_DNA"/>
</dbReference>
<dbReference type="GO" id="GO:0008832">
    <property type="term" value="F:dGTPase activity"/>
    <property type="evidence" value="ECO:0007669"/>
    <property type="project" value="TreeGrafter"/>
</dbReference>
<dbReference type="GO" id="GO:0006203">
    <property type="term" value="P:dGTP catabolic process"/>
    <property type="evidence" value="ECO:0007669"/>
    <property type="project" value="TreeGrafter"/>
</dbReference>
<sequence length="392" mass="44590">MTENKILQQIAARVEKEEEKLLAPFATRNRMAGRKTTEPGSRYRPPFAIDRDRIMYSGAFRRYTGKTQVVYFASLLDEQLTSRSLHTISVAQIAKTIGRMLSLNQDLIEAIALGHDLGHPPFGHDGEKFLSRQSQKRGLGQFHHNIQSLRTVDVITKGGQGLNLTFQTRDGIISHNGEVNDSILEPFPEKNEGHILEYIEAMESGEKVDTRPQTMEGCVVRITDTIAYIGQDIEDAIRIGLIQREDLPQAATRTLGNVNGTIIETLVNDVVTMSHGRKYVRFSEKIAAALFELKAFNYKFIYGSPRLKVNHIKIENGFELLFDHFLNDLKVQRRESEIYTHFLDTKNEKYIGENKPEMLVRDFIAGMTDRYFTQLLQKIVIPDISGFELSQG</sequence>
<protein>
    <submittedName>
        <fullName evidence="3">HD domain-containing protein</fullName>
    </submittedName>
</protein>
<dbReference type="InterPro" id="IPR026875">
    <property type="entry name" value="PHydrolase_assoc_dom"/>
</dbReference>
<accession>A0A7V5RQ61</accession>
<dbReference type="InterPro" id="IPR003607">
    <property type="entry name" value="HD/PDEase_dom"/>
</dbReference>
<dbReference type="Proteomes" id="UP000885771">
    <property type="component" value="Unassembled WGS sequence"/>
</dbReference>
<proteinExistence type="predicted"/>
<comment type="caution">
    <text evidence="3">The sequence shown here is derived from an EMBL/GenBank/DDBJ whole genome shotgun (WGS) entry which is preliminary data.</text>
</comment>
<dbReference type="Pfam" id="PF13286">
    <property type="entry name" value="HD_assoc"/>
    <property type="match status" value="1"/>
</dbReference>
<dbReference type="PANTHER" id="PTHR11373:SF43">
    <property type="entry name" value="DEOXYGUANOSINETRIPHOSPHATE TRIPHOSPHOHYDROLASE-LIKE PROTEIN"/>
    <property type="match status" value="1"/>
</dbReference>
<reference evidence="3" key="1">
    <citation type="journal article" date="2020" name="mSystems">
        <title>Genome- and Community-Level Interaction Insights into Carbon Utilization and Element Cycling Functions of Hydrothermarchaeota in Hydrothermal Sediment.</title>
        <authorList>
            <person name="Zhou Z."/>
            <person name="Liu Y."/>
            <person name="Xu W."/>
            <person name="Pan J."/>
            <person name="Luo Z.H."/>
            <person name="Li M."/>
        </authorList>
    </citation>
    <scope>NUCLEOTIDE SEQUENCE [LARGE SCALE GENOMIC DNA]</scope>
    <source>
        <strain evidence="3">HyVt-460</strain>
    </source>
</reference>
<dbReference type="AlphaFoldDB" id="A0A7V5RQ61"/>
<evidence type="ECO:0000313" key="3">
    <source>
        <dbReference type="EMBL" id="HHM02596.1"/>
    </source>
</evidence>
<dbReference type="CDD" id="cd00077">
    <property type="entry name" value="HDc"/>
    <property type="match status" value="1"/>
</dbReference>
<dbReference type="PANTHER" id="PTHR11373">
    <property type="entry name" value="DEOXYNUCLEOSIDE TRIPHOSPHATE TRIPHOSPHOHYDROLASE"/>
    <property type="match status" value="1"/>
</dbReference>
<gene>
    <name evidence="3" type="ORF">ENJ15_06245</name>
</gene>
<feature type="domain" description="HD" evidence="2">
    <location>
        <begin position="83"/>
        <end position="229"/>
    </location>
</feature>
<dbReference type="InterPro" id="IPR050135">
    <property type="entry name" value="dGTPase-like"/>
</dbReference>
<name>A0A7V5RQ61_CALAY</name>
<dbReference type="Pfam" id="PF01966">
    <property type="entry name" value="HD"/>
    <property type="match status" value="1"/>
</dbReference>
<organism evidence="3">
    <name type="scientific">Caldithrix abyssi</name>
    <dbReference type="NCBI Taxonomy" id="187145"/>
    <lineage>
        <taxon>Bacteria</taxon>
        <taxon>Pseudomonadati</taxon>
        <taxon>Calditrichota</taxon>
        <taxon>Calditrichia</taxon>
        <taxon>Calditrichales</taxon>
        <taxon>Calditrichaceae</taxon>
        <taxon>Caldithrix</taxon>
    </lineage>
</organism>
<dbReference type="SMART" id="SM00471">
    <property type="entry name" value="HDc"/>
    <property type="match status" value="1"/>
</dbReference>
<evidence type="ECO:0000259" key="2">
    <source>
        <dbReference type="PROSITE" id="PS51831"/>
    </source>
</evidence>
<evidence type="ECO:0000256" key="1">
    <source>
        <dbReference type="ARBA" id="ARBA00022801"/>
    </source>
</evidence>
<dbReference type="PROSITE" id="PS51831">
    <property type="entry name" value="HD"/>
    <property type="match status" value="1"/>
</dbReference>